<proteinExistence type="predicted"/>
<evidence type="ECO:0000313" key="3">
    <source>
        <dbReference type="Proteomes" id="UP000270296"/>
    </source>
</evidence>
<organism evidence="4">
    <name type="scientific">Soboliphyme baturini</name>
    <dbReference type="NCBI Taxonomy" id="241478"/>
    <lineage>
        <taxon>Eukaryota</taxon>
        <taxon>Metazoa</taxon>
        <taxon>Ecdysozoa</taxon>
        <taxon>Nematoda</taxon>
        <taxon>Enoplea</taxon>
        <taxon>Dorylaimia</taxon>
        <taxon>Dioctophymatida</taxon>
        <taxon>Dioctophymatoidea</taxon>
        <taxon>Soboliphymatidae</taxon>
        <taxon>Soboliphyme</taxon>
    </lineage>
</organism>
<dbReference type="EMBL" id="UZAM01007528">
    <property type="protein sequence ID" value="VDO99740.1"/>
    <property type="molecule type" value="Genomic_DNA"/>
</dbReference>
<reference evidence="2 3" key="2">
    <citation type="submission" date="2018-11" db="EMBL/GenBank/DDBJ databases">
        <authorList>
            <consortium name="Pathogen Informatics"/>
        </authorList>
    </citation>
    <scope>NUCLEOTIDE SEQUENCE [LARGE SCALE GENOMIC DNA]</scope>
</reference>
<gene>
    <name evidence="2" type="ORF">SBAD_LOCUS3021</name>
</gene>
<dbReference type="AlphaFoldDB" id="A0A183IHC6"/>
<reference evidence="4" key="1">
    <citation type="submission" date="2016-06" db="UniProtKB">
        <authorList>
            <consortium name="WormBaseParasite"/>
        </authorList>
    </citation>
    <scope>IDENTIFICATION</scope>
</reference>
<feature type="region of interest" description="Disordered" evidence="1">
    <location>
        <begin position="1"/>
        <end position="22"/>
    </location>
</feature>
<evidence type="ECO:0000256" key="1">
    <source>
        <dbReference type="SAM" id="MobiDB-lite"/>
    </source>
</evidence>
<protein>
    <submittedName>
        <fullName evidence="4">UCH domain-containing protein</fullName>
    </submittedName>
</protein>
<dbReference type="Gene3D" id="6.10.250.980">
    <property type="match status" value="1"/>
</dbReference>
<dbReference type="OrthoDB" id="6371181at2759"/>
<evidence type="ECO:0000313" key="2">
    <source>
        <dbReference type="EMBL" id="VDO99740.1"/>
    </source>
</evidence>
<dbReference type="Proteomes" id="UP000270296">
    <property type="component" value="Unassembled WGS sequence"/>
</dbReference>
<keyword evidence="3" id="KW-1185">Reference proteome</keyword>
<dbReference type="WBParaSite" id="SBAD_0000316501-mRNA-1">
    <property type="protein sequence ID" value="SBAD_0000316501-mRNA-1"/>
    <property type="gene ID" value="SBAD_0000316501"/>
</dbReference>
<sequence length="306" mass="34398">MAACRRVPSFGKKVPNHEKQEDRNYRSYQQGFYDCVAEALRLLVSADGMIVNDQFKTGLMESLHCRKSLPIQLSYAQKDTQAGSKLVDNVATNYVENTYGIEEYQRPREVPEEPLDMRIGNMNESMKRFDYDHFAATNDADERMIVDQQDAKLGKALMMETPCQRWETEAETPVVYERIVRYGNDSRNPQIRNGTKNIAERCIGGNPLNGKICIAPHDSSKAGNNSSRGSKLTDLSVFVLHPSGLYYVPATIKSDCIDQSLLILPEKVDTNEKLQHLLSKCHPIAINVKLLPSGANAVNENILRSS</sequence>
<name>A0A183IHC6_9BILA</name>
<evidence type="ECO:0000313" key="4">
    <source>
        <dbReference type="WBParaSite" id="SBAD_0000316501-mRNA-1"/>
    </source>
</evidence>
<accession>A0A183IHC6</accession>
<dbReference type="SUPFAM" id="SSF158457">
    <property type="entry name" value="Orange domain-like"/>
    <property type="match status" value="1"/>
</dbReference>